<organism evidence="1">
    <name type="scientific">Anguilla anguilla</name>
    <name type="common">European freshwater eel</name>
    <name type="synonym">Muraena anguilla</name>
    <dbReference type="NCBI Taxonomy" id="7936"/>
    <lineage>
        <taxon>Eukaryota</taxon>
        <taxon>Metazoa</taxon>
        <taxon>Chordata</taxon>
        <taxon>Craniata</taxon>
        <taxon>Vertebrata</taxon>
        <taxon>Euteleostomi</taxon>
        <taxon>Actinopterygii</taxon>
        <taxon>Neopterygii</taxon>
        <taxon>Teleostei</taxon>
        <taxon>Anguilliformes</taxon>
        <taxon>Anguillidae</taxon>
        <taxon>Anguilla</taxon>
    </lineage>
</organism>
<name>A0A0E9V6M8_ANGAN</name>
<evidence type="ECO:0000313" key="1">
    <source>
        <dbReference type="EMBL" id="JAH72883.1"/>
    </source>
</evidence>
<accession>A0A0E9V6M8</accession>
<dbReference type="EMBL" id="GBXM01035694">
    <property type="protein sequence ID" value="JAH72883.1"/>
    <property type="molecule type" value="Transcribed_RNA"/>
</dbReference>
<reference evidence="1" key="1">
    <citation type="submission" date="2014-11" db="EMBL/GenBank/DDBJ databases">
        <authorList>
            <person name="Amaro Gonzalez C."/>
        </authorList>
    </citation>
    <scope>NUCLEOTIDE SEQUENCE</scope>
</reference>
<protein>
    <submittedName>
        <fullName evidence="1">Uncharacterized protein</fullName>
    </submittedName>
</protein>
<proteinExistence type="predicted"/>
<sequence>MHRFGFIIIIVIIIF</sequence>
<reference evidence="1" key="2">
    <citation type="journal article" date="2015" name="Fish Shellfish Immunol.">
        <title>Early steps in the European eel (Anguilla anguilla)-Vibrio vulnificus interaction in the gills: Role of the RtxA13 toxin.</title>
        <authorList>
            <person name="Callol A."/>
            <person name="Pajuelo D."/>
            <person name="Ebbesson L."/>
            <person name="Teles M."/>
            <person name="MacKenzie S."/>
            <person name="Amaro C."/>
        </authorList>
    </citation>
    <scope>NUCLEOTIDE SEQUENCE</scope>
</reference>